<name>A0AAV4SRW4_9ARAC</name>
<feature type="compositionally biased region" description="Polar residues" evidence="1">
    <location>
        <begin position="10"/>
        <end position="19"/>
    </location>
</feature>
<evidence type="ECO:0000313" key="3">
    <source>
        <dbReference type="EMBL" id="GIY37108.1"/>
    </source>
</evidence>
<sequence>MSQLRRLITETRSSSTAGSSAVHDKQNDEREPGSSTSRGGNYFATKCKSLFDTMMALDDKYVEPCFLLYETTLKKVSEVVCKTIAASINKIKDYVLPHFPFTVTERFVKFFLTRAIAFILLERIYSITADSPPAAQISYFGCTMLMYGCFLLLMLHSEVKSFNFGPRT</sequence>
<dbReference type="Proteomes" id="UP001054837">
    <property type="component" value="Unassembled WGS sequence"/>
</dbReference>
<comment type="caution">
    <text evidence="3">The sequence shown here is derived from an EMBL/GenBank/DDBJ whole genome shotgun (WGS) entry which is preliminary data.</text>
</comment>
<evidence type="ECO:0000256" key="2">
    <source>
        <dbReference type="SAM" id="Phobius"/>
    </source>
</evidence>
<keyword evidence="2" id="KW-1133">Transmembrane helix</keyword>
<feature type="compositionally biased region" description="Basic and acidic residues" evidence="1">
    <location>
        <begin position="22"/>
        <end position="32"/>
    </location>
</feature>
<feature type="transmembrane region" description="Helical" evidence="2">
    <location>
        <begin position="137"/>
        <end position="155"/>
    </location>
</feature>
<dbReference type="EMBL" id="BPLQ01008398">
    <property type="protein sequence ID" value="GIY37108.1"/>
    <property type="molecule type" value="Genomic_DNA"/>
</dbReference>
<feature type="region of interest" description="Disordered" evidence="1">
    <location>
        <begin position="1"/>
        <end position="37"/>
    </location>
</feature>
<protein>
    <submittedName>
        <fullName evidence="3">Uncharacterized protein</fullName>
    </submittedName>
</protein>
<evidence type="ECO:0000256" key="1">
    <source>
        <dbReference type="SAM" id="MobiDB-lite"/>
    </source>
</evidence>
<keyword evidence="4" id="KW-1185">Reference proteome</keyword>
<organism evidence="3 4">
    <name type="scientific">Caerostris darwini</name>
    <dbReference type="NCBI Taxonomy" id="1538125"/>
    <lineage>
        <taxon>Eukaryota</taxon>
        <taxon>Metazoa</taxon>
        <taxon>Ecdysozoa</taxon>
        <taxon>Arthropoda</taxon>
        <taxon>Chelicerata</taxon>
        <taxon>Arachnida</taxon>
        <taxon>Araneae</taxon>
        <taxon>Araneomorphae</taxon>
        <taxon>Entelegynae</taxon>
        <taxon>Araneoidea</taxon>
        <taxon>Araneidae</taxon>
        <taxon>Caerostris</taxon>
    </lineage>
</organism>
<keyword evidence="2" id="KW-0812">Transmembrane</keyword>
<dbReference type="AlphaFoldDB" id="A0AAV4SRW4"/>
<accession>A0AAV4SRW4</accession>
<reference evidence="3 4" key="1">
    <citation type="submission" date="2021-06" db="EMBL/GenBank/DDBJ databases">
        <title>Caerostris darwini draft genome.</title>
        <authorList>
            <person name="Kono N."/>
            <person name="Arakawa K."/>
        </authorList>
    </citation>
    <scope>NUCLEOTIDE SEQUENCE [LARGE SCALE GENOMIC DNA]</scope>
</reference>
<evidence type="ECO:0000313" key="4">
    <source>
        <dbReference type="Proteomes" id="UP001054837"/>
    </source>
</evidence>
<gene>
    <name evidence="3" type="ORF">CDAR_388051</name>
</gene>
<keyword evidence="2" id="KW-0472">Membrane</keyword>
<feature type="transmembrane region" description="Helical" evidence="2">
    <location>
        <begin position="107"/>
        <end position="125"/>
    </location>
</feature>
<proteinExistence type="predicted"/>